<dbReference type="PANTHER" id="PTHR32305">
    <property type="match status" value="1"/>
</dbReference>
<dbReference type="InterPro" id="IPR022385">
    <property type="entry name" value="Rhs_assc_core"/>
</dbReference>
<organism evidence="1 2">
    <name type="scientific">Sunxiuqinia elliptica</name>
    <dbReference type="NCBI Taxonomy" id="655355"/>
    <lineage>
        <taxon>Bacteria</taxon>
        <taxon>Pseudomonadati</taxon>
        <taxon>Bacteroidota</taxon>
        <taxon>Bacteroidia</taxon>
        <taxon>Marinilabiliales</taxon>
        <taxon>Prolixibacteraceae</taxon>
        <taxon>Sunxiuqinia</taxon>
    </lineage>
</organism>
<keyword evidence="2" id="KW-1185">Reference proteome</keyword>
<dbReference type="InterPro" id="IPR050708">
    <property type="entry name" value="T6SS_VgrG/RHS"/>
</dbReference>
<sequence>MTNPVSVRFRVCLVGGRKRRCERLLYLETNVLYKFEYHLKDHLGNVRVVFGGHSNGQPEYIQRTDYYPFGLVMAQKNYTSFDELNADRAPFENKYLYNGKEWQNDEVGGVKLDWYDYGARMYDPELGRWHVVDPKAELGRRWSPYNYAWNNPMRFIDPDGMQPNGYEFAKWVRNNPMSAVTEGFRQMFDAAASLFTVKAGARVTQTKRLAGIESKSFSASSSVVTTSKFEAKLDASQVFDYNGNNKTTLSEINPIKLESSTSTNLVQNASVDLTAEGIPAEISVSHQTDLANGDTSVTTEFSSGVSGGNGVVNSSGNIYVNTTTTNSDGSTSTSVAAGGQVDAQVSQGNTSISIGAYLEIEKLLNQNE</sequence>
<accession>A0A1I2LMF1</accession>
<reference evidence="1 2" key="1">
    <citation type="submission" date="2016-10" db="EMBL/GenBank/DDBJ databases">
        <authorList>
            <person name="de Groot N.N."/>
        </authorList>
    </citation>
    <scope>NUCLEOTIDE SEQUENCE [LARGE SCALE GENOMIC DNA]</scope>
    <source>
        <strain evidence="1 2">CGMCC 1.9156</strain>
    </source>
</reference>
<dbReference type="PANTHER" id="PTHR32305:SF15">
    <property type="entry name" value="PROTEIN RHSA-RELATED"/>
    <property type="match status" value="1"/>
</dbReference>
<dbReference type="NCBIfam" id="TIGR03696">
    <property type="entry name" value="Rhs_assc_core"/>
    <property type="match status" value="1"/>
</dbReference>
<dbReference type="EMBL" id="FONW01000016">
    <property type="protein sequence ID" value="SFF78216.1"/>
    <property type="molecule type" value="Genomic_DNA"/>
</dbReference>
<dbReference type="RefSeq" id="WP_093921514.1">
    <property type="nucleotide sequence ID" value="NZ_FONW01000016.1"/>
</dbReference>
<proteinExistence type="predicted"/>
<evidence type="ECO:0000313" key="1">
    <source>
        <dbReference type="EMBL" id="SFF78216.1"/>
    </source>
</evidence>
<name>A0A1I2LMF1_9BACT</name>
<gene>
    <name evidence="1" type="ORF">SAMN05216283_1163</name>
</gene>
<protein>
    <submittedName>
        <fullName evidence="1">RHS repeat-associated core domain-containing protein</fullName>
    </submittedName>
</protein>
<evidence type="ECO:0000313" key="2">
    <source>
        <dbReference type="Proteomes" id="UP000198964"/>
    </source>
</evidence>
<dbReference type="AlphaFoldDB" id="A0A1I2LMF1"/>
<dbReference type="Gene3D" id="2.180.10.10">
    <property type="entry name" value="RHS repeat-associated core"/>
    <property type="match status" value="1"/>
</dbReference>
<dbReference type="Proteomes" id="UP000198964">
    <property type="component" value="Unassembled WGS sequence"/>
</dbReference>
<dbReference type="STRING" id="655355.SAMN05216283_1163"/>